<dbReference type="InParanoid" id="M4C5C7"/>
<name>M4C5C7_HYAAE</name>
<dbReference type="AlphaFoldDB" id="M4C5C7"/>
<keyword evidence="2" id="KW-1185">Reference proteome</keyword>
<sequence>MALFHLKTSEAINTWSRSLSTRPHLLQHTRTRLPPSFCISLHGSKPSSIARSHTRANRTELLHSSYSLEKIPVYEMSSSLVLHARFGAIRRNIPLCHTR</sequence>
<accession>M4C5C7</accession>
<proteinExistence type="predicted"/>
<dbReference type="HOGENOM" id="CLU_2325232_0_0_1"/>
<dbReference type="EnsemblProtists" id="HpaT814302">
    <property type="protein sequence ID" value="HpaP814302"/>
    <property type="gene ID" value="HpaG814302"/>
</dbReference>
<protein>
    <submittedName>
        <fullName evidence="1">Uncharacterized protein</fullName>
    </submittedName>
</protein>
<dbReference type="EMBL" id="JH598333">
    <property type="status" value="NOT_ANNOTATED_CDS"/>
    <property type="molecule type" value="Genomic_DNA"/>
</dbReference>
<evidence type="ECO:0000313" key="1">
    <source>
        <dbReference type="EnsemblProtists" id="HpaP814302"/>
    </source>
</evidence>
<reference evidence="1" key="2">
    <citation type="submission" date="2015-06" db="UniProtKB">
        <authorList>
            <consortium name="EnsemblProtists"/>
        </authorList>
    </citation>
    <scope>IDENTIFICATION</scope>
    <source>
        <strain evidence="1">Emoy2</strain>
    </source>
</reference>
<reference evidence="2" key="1">
    <citation type="journal article" date="2010" name="Science">
        <title>Signatures of adaptation to obligate biotrophy in the Hyaloperonospora arabidopsidis genome.</title>
        <authorList>
            <person name="Baxter L."/>
            <person name="Tripathy S."/>
            <person name="Ishaque N."/>
            <person name="Boot N."/>
            <person name="Cabral A."/>
            <person name="Kemen E."/>
            <person name="Thines M."/>
            <person name="Ah-Fong A."/>
            <person name="Anderson R."/>
            <person name="Badejoko W."/>
            <person name="Bittner-Eddy P."/>
            <person name="Boore J.L."/>
            <person name="Chibucos M.C."/>
            <person name="Coates M."/>
            <person name="Dehal P."/>
            <person name="Delehaunty K."/>
            <person name="Dong S."/>
            <person name="Downton P."/>
            <person name="Dumas B."/>
            <person name="Fabro G."/>
            <person name="Fronick C."/>
            <person name="Fuerstenberg S.I."/>
            <person name="Fulton L."/>
            <person name="Gaulin E."/>
            <person name="Govers F."/>
            <person name="Hughes L."/>
            <person name="Humphray S."/>
            <person name="Jiang R.H."/>
            <person name="Judelson H."/>
            <person name="Kamoun S."/>
            <person name="Kyung K."/>
            <person name="Meijer H."/>
            <person name="Minx P."/>
            <person name="Morris P."/>
            <person name="Nelson J."/>
            <person name="Phuntumart V."/>
            <person name="Qutob D."/>
            <person name="Rehmany A."/>
            <person name="Rougon-Cardoso A."/>
            <person name="Ryden P."/>
            <person name="Torto-Alalibo T."/>
            <person name="Studholme D."/>
            <person name="Wang Y."/>
            <person name="Win J."/>
            <person name="Wood J."/>
            <person name="Clifton S.W."/>
            <person name="Rogers J."/>
            <person name="Van den Ackerveken G."/>
            <person name="Jones J.D."/>
            <person name="McDowell J.M."/>
            <person name="Beynon J."/>
            <person name="Tyler B.M."/>
        </authorList>
    </citation>
    <scope>NUCLEOTIDE SEQUENCE [LARGE SCALE GENOMIC DNA]</scope>
    <source>
        <strain evidence="2">Emoy2</strain>
    </source>
</reference>
<evidence type="ECO:0000313" key="2">
    <source>
        <dbReference type="Proteomes" id="UP000011713"/>
    </source>
</evidence>
<dbReference type="VEuPathDB" id="FungiDB:HpaG814302"/>
<organism evidence="1 2">
    <name type="scientific">Hyaloperonospora arabidopsidis (strain Emoy2)</name>
    <name type="common">Downy mildew agent</name>
    <name type="synonym">Peronospora arabidopsidis</name>
    <dbReference type="NCBI Taxonomy" id="559515"/>
    <lineage>
        <taxon>Eukaryota</taxon>
        <taxon>Sar</taxon>
        <taxon>Stramenopiles</taxon>
        <taxon>Oomycota</taxon>
        <taxon>Peronosporomycetes</taxon>
        <taxon>Peronosporales</taxon>
        <taxon>Peronosporaceae</taxon>
        <taxon>Hyaloperonospora</taxon>
    </lineage>
</organism>
<dbReference type="Proteomes" id="UP000011713">
    <property type="component" value="Unassembled WGS sequence"/>
</dbReference>